<reference evidence="2 3" key="1">
    <citation type="submission" date="2023-09" db="EMBL/GenBank/DDBJ databases">
        <authorList>
            <person name="Wang M."/>
        </authorList>
    </citation>
    <scope>NUCLEOTIDE SEQUENCE [LARGE SCALE GENOMIC DNA]</scope>
    <source>
        <strain evidence="2">GT-2023</strain>
        <tissue evidence="2">Liver</tissue>
    </source>
</reference>
<feature type="compositionally biased region" description="Polar residues" evidence="1">
    <location>
        <begin position="53"/>
        <end position="66"/>
    </location>
</feature>
<sequence>MLTIINLNSPFPPPHDLTLPSKLLHLRAVWCDRMKEELDKLAKDESAQMGRAPSNSQAQQSACVLP</sequence>
<name>A0ABR3LX02_9TELE</name>
<gene>
    <name evidence="2" type="ORF">QQF64_014024</name>
</gene>
<evidence type="ECO:0000313" key="3">
    <source>
        <dbReference type="Proteomes" id="UP001558613"/>
    </source>
</evidence>
<comment type="caution">
    <text evidence="2">The sequence shown here is derived from an EMBL/GenBank/DDBJ whole genome shotgun (WGS) entry which is preliminary data.</text>
</comment>
<protein>
    <submittedName>
        <fullName evidence="2">Uncharacterized protein</fullName>
    </submittedName>
</protein>
<dbReference type="EMBL" id="JAYMGO010000019">
    <property type="protein sequence ID" value="KAL1255963.1"/>
    <property type="molecule type" value="Genomic_DNA"/>
</dbReference>
<feature type="region of interest" description="Disordered" evidence="1">
    <location>
        <begin position="42"/>
        <end position="66"/>
    </location>
</feature>
<accession>A0ABR3LX02</accession>
<proteinExistence type="predicted"/>
<evidence type="ECO:0000313" key="2">
    <source>
        <dbReference type="EMBL" id="KAL1255963.1"/>
    </source>
</evidence>
<keyword evidence="3" id="KW-1185">Reference proteome</keyword>
<organism evidence="2 3">
    <name type="scientific">Cirrhinus molitorella</name>
    <name type="common">mud carp</name>
    <dbReference type="NCBI Taxonomy" id="172907"/>
    <lineage>
        <taxon>Eukaryota</taxon>
        <taxon>Metazoa</taxon>
        <taxon>Chordata</taxon>
        <taxon>Craniata</taxon>
        <taxon>Vertebrata</taxon>
        <taxon>Euteleostomi</taxon>
        <taxon>Actinopterygii</taxon>
        <taxon>Neopterygii</taxon>
        <taxon>Teleostei</taxon>
        <taxon>Ostariophysi</taxon>
        <taxon>Cypriniformes</taxon>
        <taxon>Cyprinidae</taxon>
        <taxon>Labeoninae</taxon>
        <taxon>Labeonini</taxon>
        <taxon>Cirrhinus</taxon>
    </lineage>
</organism>
<evidence type="ECO:0000256" key="1">
    <source>
        <dbReference type="SAM" id="MobiDB-lite"/>
    </source>
</evidence>
<dbReference type="Proteomes" id="UP001558613">
    <property type="component" value="Unassembled WGS sequence"/>
</dbReference>